<dbReference type="AlphaFoldDB" id="W9S2S9"/>
<dbReference type="Proteomes" id="UP000030645">
    <property type="component" value="Unassembled WGS sequence"/>
</dbReference>
<protein>
    <recommendedName>
        <fullName evidence="5">Retrotransposon gag domain-containing protein</fullName>
    </recommendedName>
</protein>
<reference evidence="4" key="1">
    <citation type="submission" date="2013-01" db="EMBL/GenBank/DDBJ databases">
        <title>Draft Genome Sequence of a Mulberry Tree, Morus notabilis C.K. Schneid.</title>
        <authorList>
            <person name="He N."/>
            <person name="Zhao S."/>
        </authorList>
    </citation>
    <scope>NUCLEOTIDE SEQUENCE</scope>
</reference>
<feature type="chain" id="PRO_5004930071" description="Retrotransposon gag domain-containing protein" evidence="2">
    <location>
        <begin position="20"/>
        <end position="139"/>
    </location>
</feature>
<proteinExistence type="predicted"/>
<evidence type="ECO:0000256" key="1">
    <source>
        <dbReference type="SAM" id="MobiDB-lite"/>
    </source>
</evidence>
<evidence type="ECO:0000313" key="4">
    <source>
        <dbReference type="Proteomes" id="UP000030645"/>
    </source>
</evidence>
<feature type="signal peptide" evidence="2">
    <location>
        <begin position="1"/>
        <end position="19"/>
    </location>
</feature>
<evidence type="ECO:0008006" key="5">
    <source>
        <dbReference type="Google" id="ProtNLM"/>
    </source>
</evidence>
<keyword evidence="2" id="KW-0732">Signal</keyword>
<sequence length="139" mass="16170">MGIQRYVMWMLALIEDVFLRYLEQPDDAHSFWHDKLRIELRCYNPVKKKITSVNEAERLQGYLVEAIGRIEKLKEYMTSAYTKGMSLMIEEAIESSTERNSTRNDSSSGLKKETTLPVGPHLSIGYLKTQSHWNLENLN</sequence>
<keyword evidence="4" id="KW-1185">Reference proteome</keyword>
<evidence type="ECO:0000256" key="2">
    <source>
        <dbReference type="SAM" id="SignalP"/>
    </source>
</evidence>
<organism evidence="3 4">
    <name type="scientific">Morus notabilis</name>
    <dbReference type="NCBI Taxonomy" id="981085"/>
    <lineage>
        <taxon>Eukaryota</taxon>
        <taxon>Viridiplantae</taxon>
        <taxon>Streptophyta</taxon>
        <taxon>Embryophyta</taxon>
        <taxon>Tracheophyta</taxon>
        <taxon>Spermatophyta</taxon>
        <taxon>Magnoliopsida</taxon>
        <taxon>eudicotyledons</taxon>
        <taxon>Gunneridae</taxon>
        <taxon>Pentapetalae</taxon>
        <taxon>rosids</taxon>
        <taxon>fabids</taxon>
        <taxon>Rosales</taxon>
        <taxon>Moraceae</taxon>
        <taxon>Moreae</taxon>
        <taxon>Morus</taxon>
    </lineage>
</organism>
<dbReference type="EMBL" id="KE345991">
    <property type="protein sequence ID" value="EXC23158.1"/>
    <property type="molecule type" value="Genomic_DNA"/>
</dbReference>
<gene>
    <name evidence="3" type="ORF">L484_018289</name>
</gene>
<name>W9S2S9_9ROSA</name>
<accession>W9S2S9</accession>
<evidence type="ECO:0000313" key="3">
    <source>
        <dbReference type="EMBL" id="EXC23158.1"/>
    </source>
</evidence>
<feature type="region of interest" description="Disordered" evidence="1">
    <location>
        <begin position="94"/>
        <end position="116"/>
    </location>
</feature>